<evidence type="ECO:0000256" key="5">
    <source>
        <dbReference type="PROSITE-ProRule" id="PRU00277"/>
    </source>
</evidence>
<protein>
    <recommendedName>
        <fullName evidence="2 5">peptidylprolyl isomerase</fullName>
        <ecNumber evidence="2 5">5.2.1.8</ecNumber>
    </recommendedName>
</protein>
<comment type="catalytic activity">
    <reaction evidence="1 5">
        <text>[protein]-peptidylproline (omega=180) = [protein]-peptidylproline (omega=0)</text>
        <dbReference type="Rhea" id="RHEA:16237"/>
        <dbReference type="Rhea" id="RHEA-COMP:10747"/>
        <dbReference type="Rhea" id="RHEA-COMP:10748"/>
        <dbReference type="ChEBI" id="CHEBI:83833"/>
        <dbReference type="ChEBI" id="CHEBI:83834"/>
        <dbReference type="EC" id="5.2.1.8"/>
    </reaction>
</comment>
<proteinExistence type="predicted"/>
<reference evidence="7 8" key="1">
    <citation type="submission" date="2024-02" db="EMBL/GenBank/DDBJ databases">
        <authorList>
            <person name="Chen Y."/>
            <person name="Shah S."/>
            <person name="Dougan E. K."/>
            <person name="Thang M."/>
            <person name="Chan C."/>
        </authorList>
    </citation>
    <scope>NUCLEOTIDE SEQUENCE [LARGE SCALE GENOMIC DNA]</scope>
</reference>
<evidence type="ECO:0000256" key="2">
    <source>
        <dbReference type="ARBA" id="ARBA00013194"/>
    </source>
</evidence>
<dbReference type="EC" id="5.2.1.8" evidence="2 5"/>
<dbReference type="Pfam" id="PF00254">
    <property type="entry name" value="FKBP_C"/>
    <property type="match status" value="1"/>
</dbReference>
<evidence type="ECO:0000313" key="8">
    <source>
        <dbReference type="Proteomes" id="UP001642484"/>
    </source>
</evidence>
<dbReference type="EMBL" id="CAXAMN010022496">
    <property type="protein sequence ID" value="CAK9070375.1"/>
    <property type="molecule type" value="Genomic_DNA"/>
</dbReference>
<comment type="caution">
    <text evidence="7">The sequence shown here is derived from an EMBL/GenBank/DDBJ whole genome shotgun (WGS) entry which is preliminary data.</text>
</comment>
<organism evidence="7 8">
    <name type="scientific">Durusdinium trenchii</name>
    <dbReference type="NCBI Taxonomy" id="1381693"/>
    <lineage>
        <taxon>Eukaryota</taxon>
        <taxon>Sar</taxon>
        <taxon>Alveolata</taxon>
        <taxon>Dinophyceae</taxon>
        <taxon>Suessiales</taxon>
        <taxon>Symbiodiniaceae</taxon>
        <taxon>Durusdinium</taxon>
    </lineage>
</organism>
<feature type="domain" description="PPIase FKBP-type" evidence="6">
    <location>
        <begin position="98"/>
        <end position="185"/>
    </location>
</feature>
<evidence type="ECO:0000259" key="6">
    <source>
        <dbReference type="PROSITE" id="PS50059"/>
    </source>
</evidence>
<evidence type="ECO:0000313" key="7">
    <source>
        <dbReference type="EMBL" id="CAK9070375.1"/>
    </source>
</evidence>
<dbReference type="InterPro" id="IPR001179">
    <property type="entry name" value="PPIase_FKBP_dom"/>
</dbReference>
<dbReference type="PROSITE" id="PS50059">
    <property type="entry name" value="FKBP_PPIASE"/>
    <property type="match status" value="1"/>
</dbReference>
<dbReference type="InterPro" id="IPR046357">
    <property type="entry name" value="PPIase_dom_sf"/>
</dbReference>
<evidence type="ECO:0000256" key="1">
    <source>
        <dbReference type="ARBA" id="ARBA00000971"/>
    </source>
</evidence>
<keyword evidence="8" id="KW-1185">Reference proteome</keyword>
<evidence type="ECO:0000256" key="4">
    <source>
        <dbReference type="ARBA" id="ARBA00023235"/>
    </source>
</evidence>
<accession>A0ABP0P2W7</accession>
<dbReference type="PANTHER" id="PTHR43811:SF19">
    <property type="entry name" value="39 KDA FK506-BINDING NUCLEAR PROTEIN"/>
    <property type="match status" value="1"/>
</dbReference>
<name>A0ABP0P2W7_9DINO</name>
<keyword evidence="4 5" id="KW-0413">Isomerase</keyword>
<evidence type="ECO:0000256" key="3">
    <source>
        <dbReference type="ARBA" id="ARBA00023110"/>
    </source>
</evidence>
<dbReference type="PANTHER" id="PTHR43811">
    <property type="entry name" value="FKBP-TYPE PEPTIDYL-PROLYL CIS-TRANS ISOMERASE FKPA"/>
    <property type="match status" value="1"/>
</dbReference>
<gene>
    <name evidence="7" type="ORF">CCMP2556_LOCUS34610</name>
</gene>
<keyword evidence="3 5" id="KW-0697">Rotamase</keyword>
<dbReference type="Proteomes" id="UP001642484">
    <property type="component" value="Unassembled WGS sequence"/>
</dbReference>
<sequence>MPRLPHRFLDHDLDSHTFMQVRHCSNVLPELLTRGQKQARAFLFGDVSNERAPGHLTSESSFFQKPSRAGLAYSWMSFPSGLSYKDEVLGAGEAATVGSTVSVNYTGRLLNGLVFDSSKYQHKPIQFELGIGKVIPGWDEGIEGMRVGGKRRLRIPADLAYGDQRVGKIPPNSTLIFDTELVDVKPPGETEISEQ</sequence>
<dbReference type="Gene3D" id="3.10.50.40">
    <property type="match status" value="1"/>
</dbReference>
<dbReference type="SUPFAM" id="SSF54534">
    <property type="entry name" value="FKBP-like"/>
    <property type="match status" value="1"/>
</dbReference>